<dbReference type="EMBL" id="JAOAOG010000028">
    <property type="protein sequence ID" value="KAJ6253621.1"/>
    <property type="molecule type" value="Genomic_DNA"/>
</dbReference>
<evidence type="ECO:0000313" key="9">
    <source>
        <dbReference type="EMBL" id="KAJ6253621.1"/>
    </source>
</evidence>
<comment type="caution">
    <text evidence="8">The sequence shown here is derived from an EMBL/GenBank/DDBJ whole genome shotgun (WGS) entry which is preliminary data.</text>
</comment>
<evidence type="ECO:0000256" key="2">
    <source>
        <dbReference type="ARBA" id="ARBA00022729"/>
    </source>
</evidence>
<evidence type="ECO:0000256" key="6">
    <source>
        <dbReference type="ARBA" id="ARBA00023180"/>
    </source>
</evidence>
<keyword evidence="5 7" id="KW-0443">Lipid metabolism</keyword>
<keyword evidence="11" id="KW-1185">Reference proteome</keyword>
<dbReference type="InterPro" id="IPR007000">
    <property type="entry name" value="PLipase_B-like"/>
</dbReference>
<evidence type="ECO:0000313" key="10">
    <source>
        <dbReference type="Proteomes" id="UP001146793"/>
    </source>
</evidence>
<dbReference type="EMBL" id="JANTQA010000012">
    <property type="protein sequence ID" value="KAJ3449587.1"/>
    <property type="molecule type" value="Genomic_DNA"/>
</dbReference>
<keyword evidence="2 7" id="KW-0732">Signal</keyword>
<evidence type="ECO:0000313" key="11">
    <source>
        <dbReference type="Proteomes" id="UP001150062"/>
    </source>
</evidence>
<evidence type="ECO:0000313" key="8">
    <source>
        <dbReference type="EMBL" id="KAJ3449587.1"/>
    </source>
</evidence>
<dbReference type="PANTHER" id="PTHR12370">
    <property type="entry name" value="PHOSPHOLIPASE B-RELATED"/>
    <property type="match status" value="1"/>
</dbReference>
<dbReference type="Proteomes" id="UP001146793">
    <property type="component" value="Unassembled WGS sequence"/>
</dbReference>
<accession>A0AAV8A9V1</accession>
<dbReference type="EC" id="3.1.1.-" evidence="7"/>
<evidence type="ECO:0000256" key="4">
    <source>
        <dbReference type="ARBA" id="ARBA00022963"/>
    </source>
</evidence>
<dbReference type="Pfam" id="PF04916">
    <property type="entry name" value="Phospholip_B"/>
    <property type="match status" value="1"/>
</dbReference>
<sequence>MNLRIFLLLSLILITVLCQVHFGTIYYDTQESKYSYAEKLDIKGLATGFYEDTIEVDGWYKISLRSNGEHYEGIDDGNRAYAMGLLEGIVSRERILQSYSNWITMQFPKGIPTEIVTYFKNNLNYINQQISSNQDSDYWKSISLWYKQIQGVADGINREKQSGIDYNALIIYNSQGDVGDLQEIFVKDKHNKPANDHSQFDHCSGFVKFVDPGKNSKDRFADDDPDIFSGQATWNTWYSLVRELKHYQHNFRTVHSGSSLFSGYPGIVASLDSFYQLDRERVVLETTFDNFNLSSKENAMRGFPNYETVFTWARALTCNLIAKNGQDWTDCFKQHNSGTYNCDWLVVDYKKFFEGSKTDLVWCAEQCTEFVLTMDLTEELLENGYVASYNIPRFPEVFNSLGYNTAVKKWGNWFTFDGHPRSKIFARNQSDVYNVQTMKNLMRYNDWQNDPLSDGNAANAISSRKDLITNAIPIELGGNPWAQKSCFGGLDAKVTSQSNLLMEHIWAQLGPTHDQQPVFSWSTAPDVCDNIPHEGQPDVFNFDWILWNLSF</sequence>
<dbReference type="GO" id="GO:0004620">
    <property type="term" value="F:phospholipase activity"/>
    <property type="evidence" value="ECO:0007669"/>
    <property type="project" value="InterPro"/>
</dbReference>
<evidence type="ECO:0000256" key="7">
    <source>
        <dbReference type="RuleBase" id="RU364138"/>
    </source>
</evidence>
<reference evidence="8" key="2">
    <citation type="submission" date="2022-08" db="EMBL/GenBank/DDBJ databases">
        <title>Novel sulphate-reducing endosymbionts in the free-living metamonad Anaeramoeba.</title>
        <authorList>
            <person name="Jerlstrom-Hultqvist J."/>
            <person name="Cepicka I."/>
            <person name="Gallot-Lavallee L."/>
            <person name="Salas-Leiva D."/>
            <person name="Curtis B.A."/>
            <person name="Zahonova K."/>
            <person name="Pipaliya S."/>
            <person name="Dacks J."/>
            <person name="Roger A.J."/>
        </authorList>
    </citation>
    <scope>NUCLEOTIDE SEQUENCE</scope>
    <source>
        <strain evidence="8">Busselton2</strain>
    </source>
</reference>
<comment type="function">
    <text evidence="7">Putative phospholipase.</text>
</comment>
<dbReference type="Proteomes" id="UP001150062">
    <property type="component" value="Unassembled WGS sequence"/>
</dbReference>
<reference evidence="9" key="1">
    <citation type="submission" date="2022-08" db="EMBL/GenBank/DDBJ databases">
        <title>Novel sulfate-reducing endosymbionts in the free-living metamonad Anaeramoeba.</title>
        <authorList>
            <person name="Jerlstrom-Hultqvist J."/>
            <person name="Cepicka I."/>
            <person name="Gallot-Lavallee L."/>
            <person name="Salas-Leiva D."/>
            <person name="Curtis B.A."/>
            <person name="Zahonova K."/>
            <person name="Pipaliya S."/>
            <person name="Dacks J."/>
            <person name="Roger A.J."/>
        </authorList>
    </citation>
    <scope>NUCLEOTIDE SEQUENCE</scope>
    <source>
        <strain evidence="9">Schooner1</strain>
    </source>
</reference>
<keyword evidence="3 7" id="KW-0378">Hydrolase</keyword>
<dbReference type="GO" id="GO:0009395">
    <property type="term" value="P:phospholipid catabolic process"/>
    <property type="evidence" value="ECO:0007669"/>
    <property type="project" value="TreeGrafter"/>
</dbReference>
<feature type="signal peptide" evidence="7">
    <location>
        <begin position="1"/>
        <end position="18"/>
    </location>
</feature>
<comment type="similarity">
    <text evidence="1 7">Belongs to the phospholipase B-like family.</text>
</comment>
<protein>
    <recommendedName>
        <fullName evidence="7">Phospholipase B-like</fullName>
        <ecNumber evidence="7">3.1.1.-</ecNumber>
    </recommendedName>
</protein>
<evidence type="ECO:0000256" key="5">
    <source>
        <dbReference type="ARBA" id="ARBA00023098"/>
    </source>
</evidence>
<evidence type="ECO:0000256" key="3">
    <source>
        <dbReference type="ARBA" id="ARBA00022801"/>
    </source>
</evidence>
<name>A0AAV8A9V1_9EUKA</name>
<dbReference type="PANTHER" id="PTHR12370:SF3">
    <property type="entry name" value="PHOSPHOLIPASE B-LIKE 2-RELATED"/>
    <property type="match status" value="1"/>
</dbReference>
<proteinExistence type="inferred from homology"/>
<evidence type="ECO:0000256" key="1">
    <source>
        <dbReference type="ARBA" id="ARBA00007835"/>
    </source>
</evidence>
<feature type="chain" id="PRO_5043093708" description="Phospholipase B-like" evidence="7">
    <location>
        <begin position="19"/>
        <end position="551"/>
    </location>
</feature>
<dbReference type="GO" id="GO:0005576">
    <property type="term" value="C:extracellular region"/>
    <property type="evidence" value="ECO:0007669"/>
    <property type="project" value="TreeGrafter"/>
</dbReference>
<keyword evidence="4 7" id="KW-0442">Lipid degradation</keyword>
<dbReference type="AlphaFoldDB" id="A0AAV8A9V1"/>
<gene>
    <name evidence="8" type="ORF">M0812_05740</name>
    <name evidence="9" type="ORF">M0813_13034</name>
</gene>
<keyword evidence="6" id="KW-0325">Glycoprotein</keyword>
<dbReference type="Gene3D" id="3.60.60.30">
    <property type="match status" value="1"/>
</dbReference>
<organism evidence="8 10">
    <name type="scientific">Anaeramoeba flamelloides</name>
    <dbReference type="NCBI Taxonomy" id="1746091"/>
    <lineage>
        <taxon>Eukaryota</taxon>
        <taxon>Metamonada</taxon>
        <taxon>Anaeramoebidae</taxon>
        <taxon>Anaeramoeba</taxon>
    </lineage>
</organism>